<proteinExistence type="predicted"/>
<accession>A0ABU5QF40</accession>
<dbReference type="RefSeq" id="WP_323298636.1">
    <property type="nucleotide sequence ID" value="NZ_JAYFUM010000028.1"/>
</dbReference>
<evidence type="ECO:0000313" key="3">
    <source>
        <dbReference type="Proteomes" id="UP001302949"/>
    </source>
</evidence>
<evidence type="ECO:0000313" key="2">
    <source>
        <dbReference type="EMBL" id="MEA5141480.1"/>
    </source>
</evidence>
<gene>
    <name evidence="2" type="ORF">VB248_20165</name>
</gene>
<evidence type="ECO:0000256" key="1">
    <source>
        <dbReference type="SAM" id="SignalP"/>
    </source>
</evidence>
<organism evidence="2 3">
    <name type="scientific">Arcicella rigui</name>
    <dbReference type="NCBI Taxonomy" id="797020"/>
    <lineage>
        <taxon>Bacteria</taxon>
        <taxon>Pseudomonadati</taxon>
        <taxon>Bacteroidota</taxon>
        <taxon>Cytophagia</taxon>
        <taxon>Cytophagales</taxon>
        <taxon>Flectobacillaceae</taxon>
        <taxon>Arcicella</taxon>
    </lineage>
</organism>
<keyword evidence="1" id="KW-0732">Signal</keyword>
<dbReference type="Proteomes" id="UP001302949">
    <property type="component" value="Unassembled WGS sequence"/>
</dbReference>
<protein>
    <submittedName>
        <fullName evidence="2">Uncharacterized protein</fullName>
    </submittedName>
</protein>
<feature type="chain" id="PRO_5047337807" evidence="1">
    <location>
        <begin position="23"/>
        <end position="197"/>
    </location>
</feature>
<keyword evidence="3" id="KW-1185">Reference proteome</keyword>
<sequence length="197" mass="22399">MNINLKNYLLFILLIVLNVACTKDDSDISLVLPNKTQTGEHTFGFLLNEKVWINYGQVCFPFAGGCRENLQVYYFPNKNFLINADKVLYKNGSWNTSESIDIAVDELLTAKTYRSVNKDKVSAFYTFEGQGQQPKQYLPHKTRPDFNVRITTLDSVKRTMSGEFNGTLFRVVDLSSLALSESDSIIIKDGRFDAKLK</sequence>
<comment type="caution">
    <text evidence="2">The sequence shown here is derived from an EMBL/GenBank/DDBJ whole genome shotgun (WGS) entry which is preliminary data.</text>
</comment>
<name>A0ABU5QF40_9BACT</name>
<reference evidence="2 3" key="1">
    <citation type="submission" date="2023-12" db="EMBL/GenBank/DDBJ databases">
        <title>Novel species of the genus Arcicella isolated from rivers.</title>
        <authorList>
            <person name="Lu H."/>
        </authorList>
    </citation>
    <scope>NUCLEOTIDE SEQUENCE [LARGE SCALE GENOMIC DNA]</scope>
    <source>
        <strain evidence="2 3">KCTC 23307</strain>
    </source>
</reference>
<feature type="signal peptide" evidence="1">
    <location>
        <begin position="1"/>
        <end position="22"/>
    </location>
</feature>
<dbReference type="EMBL" id="JAYFUM010000028">
    <property type="protein sequence ID" value="MEA5141480.1"/>
    <property type="molecule type" value="Genomic_DNA"/>
</dbReference>